<evidence type="ECO:0000256" key="1">
    <source>
        <dbReference type="ARBA" id="ARBA00005254"/>
    </source>
</evidence>
<organism evidence="2">
    <name type="scientific">bioreactor metagenome</name>
    <dbReference type="NCBI Taxonomy" id="1076179"/>
    <lineage>
        <taxon>unclassified sequences</taxon>
        <taxon>metagenomes</taxon>
        <taxon>ecological metagenomes</taxon>
    </lineage>
</organism>
<gene>
    <name evidence="2" type="ORF">SDC9_51764</name>
</gene>
<dbReference type="GO" id="GO:0018812">
    <property type="term" value="F:3-hydroxyacyl-CoA dehydratase activity"/>
    <property type="evidence" value="ECO:0007669"/>
    <property type="project" value="UniProtKB-EC"/>
</dbReference>
<proteinExistence type="inferred from homology"/>
<dbReference type="PROSITE" id="PS00166">
    <property type="entry name" value="ENOYL_COA_HYDRATASE"/>
    <property type="match status" value="1"/>
</dbReference>
<comment type="caution">
    <text evidence="2">The sequence shown here is derived from an EMBL/GenBank/DDBJ whole genome shotgun (WGS) entry which is preliminary data.</text>
</comment>
<evidence type="ECO:0000313" key="2">
    <source>
        <dbReference type="EMBL" id="MPM05474.1"/>
    </source>
</evidence>
<name>A0A644WTJ9_9ZZZZ</name>
<keyword evidence="2" id="KW-0456">Lyase</keyword>
<dbReference type="InterPro" id="IPR001753">
    <property type="entry name" value="Enoyl-CoA_hydra/iso"/>
</dbReference>
<dbReference type="EC" id="4.2.1.150" evidence="2"/>
<dbReference type="PANTHER" id="PTHR43802:SF1">
    <property type="entry name" value="IP11341P-RELATED"/>
    <property type="match status" value="1"/>
</dbReference>
<dbReference type="Pfam" id="PF00378">
    <property type="entry name" value="ECH_1"/>
    <property type="match status" value="1"/>
</dbReference>
<dbReference type="PANTHER" id="PTHR43802">
    <property type="entry name" value="ENOYL-COA HYDRATASE"/>
    <property type="match status" value="1"/>
</dbReference>
<sequence>MSYESHAFLGVSVEDKVGVVELRRPPHNYFDLELIATIADTWEAFERDPGVRAIVLCAEGKSFCAGADFSKSENVHKKRSTRQTNPLYQEAVRLFACTKPVVAAIEGSAVGGGLGVALTADFRVSCEEARFSANFNRLGFHPGFGLSHTLPALIGPQKAAWMFYTGARIDGRKALDIGLIDELVDKNQVRATAMTLAREIATSSPRAVQATRETLRRGLLDAIRLAVVRESSVQAVQMTSEDMKEGVAAMAERRPPDFAD</sequence>
<dbReference type="SUPFAM" id="SSF52096">
    <property type="entry name" value="ClpP/crotonase"/>
    <property type="match status" value="1"/>
</dbReference>
<dbReference type="Gene3D" id="3.90.226.10">
    <property type="entry name" value="2-enoyl-CoA Hydratase, Chain A, domain 1"/>
    <property type="match status" value="1"/>
</dbReference>
<dbReference type="InterPro" id="IPR029045">
    <property type="entry name" value="ClpP/crotonase-like_dom_sf"/>
</dbReference>
<comment type="similarity">
    <text evidence="1">Belongs to the enoyl-CoA hydratase/isomerase family.</text>
</comment>
<dbReference type="InterPro" id="IPR018376">
    <property type="entry name" value="Enoyl-CoA_hyd/isom_CS"/>
</dbReference>
<reference evidence="2" key="1">
    <citation type="submission" date="2019-08" db="EMBL/GenBank/DDBJ databases">
        <authorList>
            <person name="Kucharzyk K."/>
            <person name="Murdoch R.W."/>
            <person name="Higgins S."/>
            <person name="Loffler F."/>
        </authorList>
    </citation>
    <scope>NUCLEOTIDE SEQUENCE</scope>
</reference>
<accession>A0A644WTJ9</accession>
<dbReference type="EMBL" id="VSSQ01001135">
    <property type="protein sequence ID" value="MPM05474.1"/>
    <property type="molecule type" value="Genomic_DNA"/>
</dbReference>
<dbReference type="AlphaFoldDB" id="A0A644WTJ9"/>
<protein>
    <submittedName>
        <fullName evidence="2">Crotonyl-CoA hydratase</fullName>
        <ecNumber evidence="2">4.2.1.150</ecNumber>
    </submittedName>
</protein>
<dbReference type="CDD" id="cd06558">
    <property type="entry name" value="crotonase-like"/>
    <property type="match status" value="1"/>
</dbReference>